<evidence type="ECO:0000313" key="2">
    <source>
        <dbReference type="EMBL" id="GGL89918.1"/>
    </source>
</evidence>
<dbReference type="Proteomes" id="UP000639973">
    <property type="component" value="Unassembled WGS sequence"/>
</dbReference>
<dbReference type="EMBL" id="BMOL01000017">
    <property type="protein sequence ID" value="GGL89918.1"/>
    <property type="molecule type" value="Genomic_DNA"/>
</dbReference>
<feature type="region of interest" description="Disordered" evidence="1">
    <location>
        <begin position="101"/>
        <end position="122"/>
    </location>
</feature>
<reference evidence="3" key="1">
    <citation type="journal article" date="2019" name="Int. J. Syst. Evol. Microbiol.">
        <title>The Global Catalogue of Microorganisms (GCM) 10K type strain sequencing project: providing services to taxonomists for standard genome sequencing and annotation.</title>
        <authorList>
            <consortium name="The Broad Institute Genomics Platform"/>
            <consortium name="The Broad Institute Genome Sequencing Center for Infectious Disease"/>
            <person name="Wu L."/>
            <person name="Ma J."/>
        </authorList>
    </citation>
    <scope>NUCLEOTIDE SEQUENCE [LARGE SCALE GENOMIC DNA]</scope>
    <source>
        <strain evidence="3">JCM 15442</strain>
    </source>
</reference>
<dbReference type="RefSeq" id="WP_188973369.1">
    <property type="nucleotide sequence ID" value="NZ_BMOL01000017.1"/>
</dbReference>
<evidence type="ECO:0000313" key="3">
    <source>
        <dbReference type="Proteomes" id="UP000639973"/>
    </source>
</evidence>
<comment type="caution">
    <text evidence="2">The sequence shown here is derived from an EMBL/GenBank/DDBJ whole genome shotgun (WGS) entry which is preliminary data.</text>
</comment>
<accession>A0ABQ2GEP6</accession>
<protein>
    <submittedName>
        <fullName evidence="2">Uncharacterized protein</fullName>
    </submittedName>
</protein>
<name>A0ABQ2GEP6_9DEIO</name>
<organism evidence="2 3">
    <name type="scientific">Deinococcus aerolatus</name>
    <dbReference type="NCBI Taxonomy" id="522487"/>
    <lineage>
        <taxon>Bacteria</taxon>
        <taxon>Thermotogati</taxon>
        <taxon>Deinococcota</taxon>
        <taxon>Deinococci</taxon>
        <taxon>Deinococcales</taxon>
        <taxon>Deinococcaceae</taxon>
        <taxon>Deinococcus</taxon>
    </lineage>
</organism>
<keyword evidence="3" id="KW-1185">Reference proteome</keyword>
<proteinExistence type="predicted"/>
<evidence type="ECO:0000256" key="1">
    <source>
        <dbReference type="SAM" id="MobiDB-lite"/>
    </source>
</evidence>
<gene>
    <name evidence="2" type="ORF">GCM10010840_29910</name>
</gene>
<sequence>MNLTDTEAAAFWYLAARGALSAEHLDRSFNNYELDTYWYGLNIAGLVRIYQSSYGPVVGLTDQGRAYARITLPSVPFLNAPASVANRAYLNDALELLYRQGYKPSDDPPTSRRYPHSPTGRTHTDEIISCTVRIPDNAYANVSYRPSRGSHSVLYNPYTRPGQPRLYASIANGGITPKQGETYLKRHKHHITSWQTPLLLVVPNPAPFESLLARQHKVGGIAHHPTLRLITLPVPQPRIEPFHSGLR</sequence>